<dbReference type="Gene3D" id="1.10.10.920">
    <property type="match status" value="1"/>
</dbReference>
<keyword evidence="9" id="KW-0963">Cytoplasm</keyword>
<dbReference type="InterPro" id="IPR007197">
    <property type="entry name" value="rSAM"/>
</dbReference>
<evidence type="ECO:0000256" key="6">
    <source>
        <dbReference type="ARBA" id="ARBA00011912"/>
    </source>
</evidence>
<dbReference type="EC" id="1.3.98.3" evidence="6"/>
<evidence type="ECO:0000256" key="5">
    <source>
        <dbReference type="ARBA" id="ARBA00011245"/>
    </source>
</evidence>
<evidence type="ECO:0000256" key="8">
    <source>
        <dbReference type="ARBA" id="ARBA00022485"/>
    </source>
</evidence>
<dbReference type="Pfam" id="PF06969">
    <property type="entry name" value="HemN_C"/>
    <property type="match status" value="1"/>
</dbReference>
<evidence type="ECO:0000256" key="3">
    <source>
        <dbReference type="ARBA" id="ARBA00004785"/>
    </source>
</evidence>
<dbReference type="PROSITE" id="PS51918">
    <property type="entry name" value="RADICAL_SAM"/>
    <property type="match status" value="1"/>
</dbReference>
<evidence type="ECO:0000256" key="1">
    <source>
        <dbReference type="ARBA" id="ARBA00001966"/>
    </source>
</evidence>
<accession>A0A3B0YM03</accession>
<dbReference type="PIRSF" id="PIRSF000167">
    <property type="entry name" value="HemN"/>
    <property type="match status" value="1"/>
</dbReference>
<comment type="subunit">
    <text evidence="5">Monomer.</text>
</comment>
<evidence type="ECO:0000256" key="15">
    <source>
        <dbReference type="ARBA" id="ARBA00023244"/>
    </source>
</evidence>
<evidence type="ECO:0000256" key="14">
    <source>
        <dbReference type="ARBA" id="ARBA00023014"/>
    </source>
</evidence>
<dbReference type="InterPro" id="IPR006638">
    <property type="entry name" value="Elp3/MiaA/NifB-like_rSAM"/>
</dbReference>
<dbReference type="GO" id="GO:0051989">
    <property type="term" value="F:coproporphyrinogen dehydrogenase activity"/>
    <property type="evidence" value="ECO:0007669"/>
    <property type="project" value="UniProtKB-EC"/>
</dbReference>
<dbReference type="GO" id="GO:0005737">
    <property type="term" value="C:cytoplasm"/>
    <property type="evidence" value="ECO:0007669"/>
    <property type="project" value="UniProtKB-SubCell"/>
</dbReference>
<dbReference type="NCBIfam" id="TIGR00538">
    <property type="entry name" value="hemN"/>
    <property type="match status" value="1"/>
</dbReference>
<dbReference type="InterPro" id="IPR023404">
    <property type="entry name" value="rSAM_horseshoe"/>
</dbReference>
<dbReference type="InterPro" id="IPR058240">
    <property type="entry name" value="rSAM_sf"/>
</dbReference>
<reference evidence="19" key="1">
    <citation type="submission" date="2018-06" db="EMBL/GenBank/DDBJ databases">
        <authorList>
            <person name="Zhirakovskaya E."/>
        </authorList>
    </citation>
    <scope>NUCLEOTIDE SEQUENCE</scope>
</reference>
<gene>
    <name evidence="19" type="ORF">MNBD_GAMMA12-1232</name>
</gene>
<dbReference type="GO" id="GO:0046872">
    <property type="term" value="F:metal ion binding"/>
    <property type="evidence" value="ECO:0007669"/>
    <property type="project" value="UniProtKB-KW"/>
</dbReference>
<evidence type="ECO:0000256" key="16">
    <source>
        <dbReference type="ARBA" id="ARBA00030263"/>
    </source>
</evidence>
<evidence type="ECO:0000256" key="12">
    <source>
        <dbReference type="ARBA" id="ARBA00023002"/>
    </source>
</evidence>
<comment type="subcellular location">
    <subcellularLocation>
        <location evidence="2">Cytoplasm</location>
    </subcellularLocation>
</comment>
<dbReference type="EMBL" id="UOFL01000102">
    <property type="protein sequence ID" value="VAW76292.1"/>
    <property type="molecule type" value="Genomic_DNA"/>
</dbReference>
<dbReference type="Pfam" id="PF04055">
    <property type="entry name" value="Radical_SAM"/>
    <property type="match status" value="1"/>
</dbReference>
<protein>
    <recommendedName>
        <fullName evidence="7">Oxygen-independent coproporphyrinogen III oxidase</fullName>
        <ecNumber evidence="6">1.3.98.3</ecNumber>
    </recommendedName>
    <alternativeName>
        <fullName evidence="16">Coproporphyrinogen III dehydrogenase</fullName>
    </alternativeName>
</protein>
<dbReference type="SUPFAM" id="SSF102114">
    <property type="entry name" value="Radical SAM enzymes"/>
    <property type="match status" value="1"/>
</dbReference>
<dbReference type="UniPathway" id="UPA00251">
    <property type="reaction ID" value="UER00323"/>
</dbReference>
<dbReference type="AlphaFoldDB" id="A0A3B0YM03"/>
<comment type="cofactor">
    <cofactor evidence="1">
        <name>[4Fe-4S] cluster</name>
        <dbReference type="ChEBI" id="CHEBI:49883"/>
    </cofactor>
</comment>
<dbReference type="GO" id="GO:0004109">
    <property type="term" value="F:coproporphyrinogen oxidase activity"/>
    <property type="evidence" value="ECO:0007669"/>
    <property type="project" value="InterPro"/>
</dbReference>
<dbReference type="GO" id="GO:0051539">
    <property type="term" value="F:4 iron, 4 sulfur cluster binding"/>
    <property type="evidence" value="ECO:0007669"/>
    <property type="project" value="UniProtKB-KW"/>
</dbReference>
<evidence type="ECO:0000259" key="18">
    <source>
        <dbReference type="PROSITE" id="PS51918"/>
    </source>
</evidence>
<dbReference type="SFLD" id="SFLDG01065">
    <property type="entry name" value="anaerobic_coproporphyrinogen-I"/>
    <property type="match status" value="1"/>
</dbReference>
<evidence type="ECO:0000256" key="17">
    <source>
        <dbReference type="ARBA" id="ARBA00048321"/>
    </source>
</evidence>
<dbReference type="InterPro" id="IPR004558">
    <property type="entry name" value="Coprogen_oxidase_HemN"/>
</dbReference>
<keyword evidence="13" id="KW-0408">Iron</keyword>
<keyword evidence="15" id="KW-0627">Porphyrin biosynthesis</keyword>
<dbReference type="SMART" id="SM00729">
    <property type="entry name" value="Elp3"/>
    <property type="match status" value="1"/>
</dbReference>
<comment type="catalytic activity">
    <reaction evidence="17">
        <text>coproporphyrinogen III + 2 S-adenosyl-L-methionine = protoporphyrinogen IX + 2 5'-deoxyadenosine + 2 L-methionine + 2 CO2</text>
        <dbReference type="Rhea" id="RHEA:15425"/>
        <dbReference type="ChEBI" id="CHEBI:16526"/>
        <dbReference type="ChEBI" id="CHEBI:17319"/>
        <dbReference type="ChEBI" id="CHEBI:57307"/>
        <dbReference type="ChEBI" id="CHEBI:57309"/>
        <dbReference type="ChEBI" id="CHEBI:57844"/>
        <dbReference type="ChEBI" id="CHEBI:59789"/>
        <dbReference type="EC" id="1.3.98.3"/>
    </reaction>
</comment>
<evidence type="ECO:0000256" key="9">
    <source>
        <dbReference type="ARBA" id="ARBA00022490"/>
    </source>
</evidence>
<keyword evidence="12 19" id="KW-0560">Oxidoreductase</keyword>
<proteinExistence type="inferred from homology"/>
<dbReference type="PANTHER" id="PTHR13932:SF6">
    <property type="entry name" value="OXYGEN-INDEPENDENT COPROPORPHYRINOGEN III OXIDASE"/>
    <property type="match status" value="1"/>
</dbReference>
<dbReference type="Gene3D" id="3.80.30.20">
    <property type="entry name" value="tm_1862 like domain"/>
    <property type="match status" value="1"/>
</dbReference>
<evidence type="ECO:0000256" key="13">
    <source>
        <dbReference type="ARBA" id="ARBA00023004"/>
    </source>
</evidence>
<keyword evidence="8" id="KW-0004">4Fe-4S</keyword>
<keyword evidence="10" id="KW-0949">S-adenosyl-L-methionine</keyword>
<dbReference type="InterPro" id="IPR010723">
    <property type="entry name" value="HemN_C"/>
</dbReference>
<dbReference type="PANTHER" id="PTHR13932">
    <property type="entry name" value="COPROPORPHYRINIGEN III OXIDASE"/>
    <property type="match status" value="1"/>
</dbReference>
<keyword evidence="14" id="KW-0411">Iron-sulfur</keyword>
<dbReference type="CDD" id="cd01335">
    <property type="entry name" value="Radical_SAM"/>
    <property type="match status" value="1"/>
</dbReference>
<comment type="similarity">
    <text evidence="4">Belongs to the anaerobic coproporphyrinogen-III oxidase family.</text>
</comment>
<evidence type="ECO:0000256" key="2">
    <source>
        <dbReference type="ARBA" id="ARBA00004496"/>
    </source>
</evidence>
<evidence type="ECO:0000256" key="10">
    <source>
        <dbReference type="ARBA" id="ARBA00022691"/>
    </source>
</evidence>
<dbReference type="FunFam" id="3.80.30.20:FF:000012">
    <property type="entry name" value="Coproporphyrinogen-III oxidase"/>
    <property type="match status" value="1"/>
</dbReference>
<evidence type="ECO:0000256" key="11">
    <source>
        <dbReference type="ARBA" id="ARBA00022723"/>
    </source>
</evidence>
<comment type="pathway">
    <text evidence="3">Porphyrin-containing compound metabolism; protoporphyrin-IX biosynthesis; protoporphyrinogen-IX from coproporphyrinogen-III (AdoMet route): step 1/1.</text>
</comment>
<feature type="domain" description="Radical SAM core" evidence="18">
    <location>
        <begin position="48"/>
        <end position="287"/>
    </location>
</feature>
<dbReference type="FunFam" id="1.10.10.920:FF:000001">
    <property type="entry name" value="Coproporphyrinogen-III oxidase"/>
    <property type="match status" value="1"/>
</dbReference>
<evidence type="ECO:0000256" key="7">
    <source>
        <dbReference type="ARBA" id="ARBA00020156"/>
    </source>
</evidence>
<dbReference type="SFLD" id="SFLDS00029">
    <property type="entry name" value="Radical_SAM"/>
    <property type="match status" value="1"/>
</dbReference>
<evidence type="ECO:0000313" key="19">
    <source>
        <dbReference type="EMBL" id="VAW76292.1"/>
    </source>
</evidence>
<sequence length="460" mass="53222">MEKLVFNETLIQKYNIGAPRYTSYPTAALFRSIEISDYIEFVHESNAQVLPGPLSFYIHIPFCSTICYYCACTKIVTKDKSHAVKYVDHLVREFEIKASLYDKDREVVQLHFGGGTPTFLNNEQFSKIFASLNSHYHLSELDNRDFSIEIDPRTVNGFRLEALRQLGFNRLSFGVQDTNRIVQQAVNRIQANAKTEELVHAARGLGFKSINIDLIYGLPFQTVESFLETINRIIDLRPDRLSIFNYAHLPSRFKPQRRIDQKTLPSASQKFEIYHRAIRSLDEAGYRLIGMDHFALPEDDLCLAQDEKLLQRNFQGYSTHLDCDLVSFGISAISALDECYVQNVVDLQKYYDSLERGYLPLLQGIILTEDDRIRRAVIMQLMCHFHVSKNNIAQRFNIEFDSYFSSEILRLMQVQKDGLLLVDTKEITVTAIGRLMVRAICMIFDRYHVLTDDVRYSKII</sequence>
<keyword evidence="11" id="KW-0479">Metal-binding</keyword>
<organism evidence="19">
    <name type="scientific">hydrothermal vent metagenome</name>
    <dbReference type="NCBI Taxonomy" id="652676"/>
    <lineage>
        <taxon>unclassified sequences</taxon>
        <taxon>metagenomes</taxon>
        <taxon>ecological metagenomes</taxon>
    </lineage>
</organism>
<name>A0A3B0YM03_9ZZZZ</name>
<dbReference type="InterPro" id="IPR034505">
    <property type="entry name" value="Coproporphyrinogen-III_oxidase"/>
</dbReference>
<evidence type="ECO:0000256" key="4">
    <source>
        <dbReference type="ARBA" id="ARBA00005493"/>
    </source>
</evidence>
<dbReference type="GO" id="GO:0006782">
    <property type="term" value="P:protoporphyrinogen IX biosynthetic process"/>
    <property type="evidence" value="ECO:0007669"/>
    <property type="project" value="UniProtKB-UniPathway"/>
</dbReference>